<evidence type="ECO:0000256" key="1">
    <source>
        <dbReference type="SAM" id="MobiDB-lite"/>
    </source>
</evidence>
<organism evidence="4 5">
    <name type="scientific">Bacillus seohaeanensis</name>
    <dbReference type="NCBI Taxonomy" id="284580"/>
    <lineage>
        <taxon>Bacteria</taxon>
        <taxon>Bacillati</taxon>
        <taxon>Bacillota</taxon>
        <taxon>Bacilli</taxon>
        <taxon>Bacillales</taxon>
        <taxon>Bacillaceae</taxon>
        <taxon>Bacillus</taxon>
    </lineage>
</organism>
<evidence type="ECO:0000313" key="4">
    <source>
        <dbReference type="EMBL" id="MFD2683053.1"/>
    </source>
</evidence>
<reference evidence="5" key="1">
    <citation type="journal article" date="2019" name="Int. J. Syst. Evol. Microbiol.">
        <title>The Global Catalogue of Microorganisms (GCM) 10K type strain sequencing project: providing services to taxonomists for standard genome sequencing and annotation.</title>
        <authorList>
            <consortium name="The Broad Institute Genomics Platform"/>
            <consortium name="The Broad Institute Genome Sequencing Center for Infectious Disease"/>
            <person name="Wu L."/>
            <person name="Ma J."/>
        </authorList>
    </citation>
    <scope>NUCLEOTIDE SEQUENCE [LARGE SCALE GENOMIC DNA]</scope>
    <source>
        <strain evidence="5">KCTC 3913</strain>
    </source>
</reference>
<dbReference type="InterPro" id="IPR021309">
    <property type="entry name" value="YgaP-like_TM"/>
</dbReference>
<sequence length="151" mass="16766">MKVSQNIGIINALIRITCGLTILTWVTAKLVKRPWRDSYLLMAMLAAMKVGEGILRYCPVTDLLDNNLGGKGKKSSDEKDSPSAGLGMFDLNNVLNQNSDKEDNKESNKNREKDSNKQQDFNPEDFTNAEVQAALSGKTNQDQQQQDTSDL</sequence>
<evidence type="ECO:0000256" key="2">
    <source>
        <dbReference type="SAM" id="Phobius"/>
    </source>
</evidence>
<accession>A0ABW5RWN1</accession>
<keyword evidence="2" id="KW-0812">Transmembrane</keyword>
<protein>
    <submittedName>
        <fullName evidence="4">DUF2892 domain-containing protein</fullName>
    </submittedName>
</protein>
<dbReference type="RefSeq" id="WP_377937994.1">
    <property type="nucleotide sequence ID" value="NZ_JBHUMF010000034.1"/>
</dbReference>
<feature type="compositionally biased region" description="Basic and acidic residues" evidence="1">
    <location>
        <begin position="99"/>
        <end position="117"/>
    </location>
</feature>
<dbReference type="EMBL" id="JBHUMF010000034">
    <property type="protein sequence ID" value="MFD2683053.1"/>
    <property type="molecule type" value="Genomic_DNA"/>
</dbReference>
<evidence type="ECO:0000259" key="3">
    <source>
        <dbReference type="Pfam" id="PF11127"/>
    </source>
</evidence>
<comment type="caution">
    <text evidence="4">The sequence shown here is derived from an EMBL/GenBank/DDBJ whole genome shotgun (WGS) entry which is preliminary data.</text>
</comment>
<evidence type="ECO:0000313" key="5">
    <source>
        <dbReference type="Proteomes" id="UP001597506"/>
    </source>
</evidence>
<keyword evidence="2" id="KW-0472">Membrane</keyword>
<proteinExistence type="predicted"/>
<feature type="compositionally biased region" description="Low complexity" evidence="1">
    <location>
        <begin position="141"/>
        <end position="151"/>
    </location>
</feature>
<keyword evidence="5" id="KW-1185">Reference proteome</keyword>
<feature type="transmembrane region" description="Helical" evidence="2">
    <location>
        <begin position="6"/>
        <end position="26"/>
    </location>
</feature>
<keyword evidence="2" id="KW-1133">Transmembrane helix</keyword>
<feature type="region of interest" description="Disordered" evidence="1">
    <location>
        <begin position="66"/>
        <end position="151"/>
    </location>
</feature>
<feature type="domain" description="Inner membrane protein YgaP-like transmembrane" evidence="3">
    <location>
        <begin position="4"/>
        <end position="66"/>
    </location>
</feature>
<dbReference type="Pfam" id="PF11127">
    <property type="entry name" value="YgaP-like_TM"/>
    <property type="match status" value="1"/>
</dbReference>
<gene>
    <name evidence="4" type="ORF">ACFSUL_20180</name>
</gene>
<name>A0ABW5RWN1_9BACI</name>
<dbReference type="Proteomes" id="UP001597506">
    <property type="component" value="Unassembled WGS sequence"/>
</dbReference>